<name>A0A6M0K3W2_9GAMM</name>
<proteinExistence type="predicted"/>
<dbReference type="RefSeq" id="WP_164454631.1">
    <property type="nucleotide sequence ID" value="NZ_JAAIJQ010000074.1"/>
</dbReference>
<feature type="coiled-coil region" evidence="1">
    <location>
        <begin position="185"/>
        <end position="212"/>
    </location>
</feature>
<evidence type="ECO:0000256" key="1">
    <source>
        <dbReference type="SAM" id="Coils"/>
    </source>
</evidence>
<reference evidence="2 3" key="1">
    <citation type="submission" date="2020-02" db="EMBL/GenBank/DDBJ databases">
        <title>Genome sequences of Thiorhodococcus mannitoliphagus and Thiorhodococcus minor, purple sulfur photosynthetic bacteria in the gammaproteobacterial family, Chromatiaceae.</title>
        <authorList>
            <person name="Aviles F.A."/>
            <person name="Meyer T.E."/>
            <person name="Kyndt J.A."/>
        </authorList>
    </citation>
    <scope>NUCLEOTIDE SEQUENCE [LARGE SCALE GENOMIC DNA]</scope>
    <source>
        <strain evidence="2 3">DSM 11518</strain>
    </source>
</reference>
<keyword evidence="3" id="KW-1185">Reference proteome</keyword>
<sequence length="335" mass="38180">MLFRSLFRDDDEAKGRYPRSRIDAAIERAVDGTDSRLRLLSGYRKRLLEPVVAALDHAVALVDALSEPLVATRERYPEEHRLAAVFASSESMLEQLGRDLTLRNFLAGPGRYANEVTTLLRAEKIEKHILGRDLVDGQMRRDVPQIAVSFAGHHIVDPSENEVETRCLLKQRAFDQVVTLALSRIASAQEKRADLARQRDLLRRKLAALERGDLSFDPPQAGFPDQRSLVSELERITRQLHRLGTEDKVLRVHLDMVAEVLMDAARQLWSRDISLHLDAMNIQRQPRDPSARRIILRELHTAQGRPTILLLLRLAPSDLPPPEDFLTAAERYLRR</sequence>
<organism evidence="2 3">
    <name type="scientific">Thiorhodococcus minor</name>
    <dbReference type="NCBI Taxonomy" id="57489"/>
    <lineage>
        <taxon>Bacteria</taxon>
        <taxon>Pseudomonadati</taxon>
        <taxon>Pseudomonadota</taxon>
        <taxon>Gammaproteobacteria</taxon>
        <taxon>Chromatiales</taxon>
        <taxon>Chromatiaceae</taxon>
        <taxon>Thiorhodococcus</taxon>
    </lineage>
</organism>
<gene>
    <name evidence="2" type="ORF">G3446_19795</name>
</gene>
<accession>A0A6M0K3W2</accession>
<keyword evidence="1" id="KW-0175">Coiled coil</keyword>
<comment type="caution">
    <text evidence="2">The sequence shown here is derived from an EMBL/GenBank/DDBJ whole genome shotgun (WGS) entry which is preliminary data.</text>
</comment>
<evidence type="ECO:0000313" key="2">
    <source>
        <dbReference type="EMBL" id="NEV64099.1"/>
    </source>
</evidence>
<evidence type="ECO:0000313" key="3">
    <source>
        <dbReference type="Proteomes" id="UP000483379"/>
    </source>
</evidence>
<dbReference type="Proteomes" id="UP000483379">
    <property type="component" value="Unassembled WGS sequence"/>
</dbReference>
<dbReference type="EMBL" id="JAAIJQ010000074">
    <property type="protein sequence ID" value="NEV64099.1"/>
    <property type="molecule type" value="Genomic_DNA"/>
</dbReference>
<protein>
    <submittedName>
        <fullName evidence="2">Uncharacterized protein</fullName>
    </submittedName>
</protein>
<dbReference type="AlphaFoldDB" id="A0A6M0K3W2"/>